<evidence type="ECO:0000313" key="3">
    <source>
        <dbReference type="EMBL" id="CAF1630516.1"/>
    </source>
</evidence>
<sequence length="160" mass="18795">MTAASVISPMLTSFVYEDLVSQVQNIQNQMFQMENILDNQWKAEKKIQNKLKSRSLIFIDSYGNRTVNKCMDHEPINKVLKKYKKDYVPKYLQAWIKIDTMNEHMISSLNECELKSTVSKYEIGHQFITYGGVIVWVGSYEDPWSRKIVRCTKCKNRVKN</sequence>
<keyword evidence="4" id="KW-1185">Reference proteome</keyword>
<protein>
    <submittedName>
        <fullName evidence="3">Uncharacterized protein</fullName>
    </submittedName>
</protein>
<name>A0A816CWF4_9BILA</name>
<dbReference type="Proteomes" id="UP000663854">
    <property type="component" value="Unassembled WGS sequence"/>
</dbReference>
<proteinExistence type="predicted"/>
<comment type="caution">
    <text evidence="3">The sequence shown here is derived from an EMBL/GenBank/DDBJ whole genome shotgun (WGS) entry which is preliminary data.</text>
</comment>
<dbReference type="EMBL" id="CAJNOH010006139">
    <property type="protein sequence ID" value="CAF1422685.1"/>
    <property type="molecule type" value="Genomic_DNA"/>
</dbReference>
<organism evidence="3 4">
    <name type="scientific">Rotaria sordida</name>
    <dbReference type="NCBI Taxonomy" id="392033"/>
    <lineage>
        <taxon>Eukaryota</taxon>
        <taxon>Metazoa</taxon>
        <taxon>Spiralia</taxon>
        <taxon>Gnathifera</taxon>
        <taxon>Rotifera</taxon>
        <taxon>Eurotatoria</taxon>
        <taxon>Bdelloidea</taxon>
        <taxon>Philodinida</taxon>
        <taxon>Philodinidae</taxon>
        <taxon>Rotaria</taxon>
    </lineage>
</organism>
<dbReference type="Proteomes" id="UP000663864">
    <property type="component" value="Unassembled WGS sequence"/>
</dbReference>
<evidence type="ECO:0000313" key="4">
    <source>
        <dbReference type="Proteomes" id="UP000663870"/>
    </source>
</evidence>
<dbReference type="EMBL" id="CAJNOL010007686">
    <property type="protein sequence ID" value="CAF1630516.1"/>
    <property type="molecule type" value="Genomic_DNA"/>
</dbReference>
<evidence type="ECO:0000313" key="2">
    <source>
        <dbReference type="EMBL" id="CAF1497824.1"/>
    </source>
</evidence>
<gene>
    <name evidence="3" type="ORF">JXQ802_LOCUS51736</name>
    <name evidence="1" type="ORF">PYM288_LOCUS35483</name>
    <name evidence="2" type="ORF">ZHD862_LOCUS37308</name>
</gene>
<dbReference type="EMBL" id="CAJNOT010006894">
    <property type="protein sequence ID" value="CAF1497824.1"/>
    <property type="molecule type" value="Genomic_DNA"/>
</dbReference>
<dbReference type="Proteomes" id="UP000663870">
    <property type="component" value="Unassembled WGS sequence"/>
</dbReference>
<dbReference type="AlphaFoldDB" id="A0A816CWF4"/>
<evidence type="ECO:0000313" key="1">
    <source>
        <dbReference type="EMBL" id="CAF1422685.1"/>
    </source>
</evidence>
<accession>A0A816CWF4</accession>
<reference evidence="3" key="1">
    <citation type="submission" date="2021-02" db="EMBL/GenBank/DDBJ databases">
        <authorList>
            <person name="Nowell W R."/>
        </authorList>
    </citation>
    <scope>NUCLEOTIDE SEQUENCE</scope>
</reference>